<protein>
    <recommendedName>
        <fullName evidence="3">Transposase</fullName>
    </recommendedName>
</protein>
<evidence type="ECO:0008006" key="3">
    <source>
        <dbReference type="Google" id="ProtNLM"/>
    </source>
</evidence>
<name>A0ABN7MAQ1_9BACT</name>
<organism evidence="1 2">
    <name type="scientific">Nitrospira defluvii</name>
    <dbReference type="NCBI Taxonomy" id="330214"/>
    <lineage>
        <taxon>Bacteria</taxon>
        <taxon>Pseudomonadati</taxon>
        <taxon>Nitrospirota</taxon>
        <taxon>Nitrospiria</taxon>
        <taxon>Nitrospirales</taxon>
        <taxon>Nitrospiraceae</taxon>
        <taxon>Nitrospira</taxon>
    </lineage>
</organism>
<comment type="caution">
    <text evidence="1">The sequence shown here is derived from an EMBL/GenBank/DDBJ whole genome shotgun (WGS) entry which is preliminary data.</text>
</comment>
<evidence type="ECO:0000313" key="1">
    <source>
        <dbReference type="EMBL" id="CAE6789175.1"/>
    </source>
</evidence>
<proteinExistence type="predicted"/>
<dbReference type="Proteomes" id="UP000675880">
    <property type="component" value="Unassembled WGS sequence"/>
</dbReference>
<dbReference type="EMBL" id="CAJNBJ010000018">
    <property type="protein sequence ID" value="CAE6789175.1"/>
    <property type="molecule type" value="Genomic_DNA"/>
</dbReference>
<keyword evidence="2" id="KW-1185">Reference proteome</keyword>
<evidence type="ECO:0000313" key="2">
    <source>
        <dbReference type="Proteomes" id="UP000675880"/>
    </source>
</evidence>
<accession>A0ABN7MAQ1</accession>
<sequence>MRVERSSDLHKGDMMMRCPATDCGEAMQPDYRAGYDAVSGLECLFCPRCGHRGMKARDGVQLLFTGQHEYVFSYGPSLSHLKVILSTVAINIFRVQGIPPTQLARHVADWALLTGQVCGTVRFSGDLVLSSCYAYCQQQASHPSGVSPV</sequence>
<gene>
    <name evidence="1" type="ORF">NSPZN2_50258</name>
</gene>
<reference evidence="1 2" key="1">
    <citation type="submission" date="2021-02" db="EMBL/GenBank/DDBJ databases">
        <authorList>
            <person name="Han P."/>
        </authorList>
    </citation>
    <scope>NUCLEOTIDE SEQUENCE [LARGE SCALE GENOMIC DNA]</scope>
    <source>
        <strain evidence="1">Candidatus Nitrospira sp. ZN2</strain>
    </source>
</reference>